<protein>
    <submittedName>
        <fullName evidence="3">Response regulator</fullName>
    </submittedName>
</protein>
<feature type="domain" description="Response regulatory" evidence="2">
    <location>
        <begin position="2"/>
        <end position="118"/>
    </location>
</feature>
<feature type="modified residue" description="4-aspartylphosphate" evidence="1">
    <location>
        <position position="54"/>
    </location>
</feature>
<gene>
    <name evidence="3" type="ORF">F4V44_15620</name>
</gene>
<dbReference type="PANTHER" id="PTHR43228">
    <property type="entry name" value="TWO-COMPONENT RESPONSE REGULATOR"/>
    <property type="match status" value="1"/>
</dbReference>
<evidence type="ECO:0000256" key="1">
    <source>
        <dbReference type="PROSITE-ProRule" id="PRU00169"/>
    </source>
</evidence>
<dbReference type="InterPro" id="IPR011006">
    <property type="entry name" value="CheY-like_superfamily"/>
</dbReference>
<keyword evidence="4" id="KW-1185">Reference proteome</keyword>
<dbReference type="Pfam" id="PF00072">
    <property type="entry name" value="Response_reg"/>
    <property type="match status" value="1"/>
</dbReference>
<comment type="caution">
    <text evidence="3">The sequence shown here is derived from an EMBL/GenBank/DDBJ whole genome shotgun (WGS) entry which is preliminary data.</text>
</comment>
<dbReference type="OrthoDB" id="1684633at2"/>
<dbReference type="PANTHER" id="PTHR43228:SF8">
    <property type="entry name" value="TRANSCRIPTIONAL REGULATORY PROTEIN GLNL"/>
    <property type="match status" value="1"/>
</dbReference>
<evidence type="ECO:0000259" key="2">
    <source>
        <dbReference type="PROSITE" id="PS50110"/>
    </source>
</evidence>
<accession>A0A5J5HPU1</accession>
<dbReference type="AlphaFoldDB" id="A0A5J5HPU1"/>
<evidence type="ECO:0000313" key="3">
    <source>
        <dbReference type="EMBL" id="KAA9022294.1"/>
    </source>
</evidence>
<keyword evidence="1" id="KW-0597">Phosphoprotein</keyword>
<reference evidence="3 4" key="1">
    <citation type="submission" date="2019-09" db="EMBL/GenBank/DDBJ databases">
        <title>Whole genome sequences of isolates from the Mars Exploration Rovers.</title>
        <authorList>
            <person name="Seuylemezian A."/>
            <person name="Vaishampayan P."/>
        </authorList>
    </citation>
    <scope>NUCLEOTIDE SEQUENCE [LARGE SCALE GENOMIC DNA]</scope>
    <source>
        <strain evidence="3 4">MER_TA_151</strain>
    </source>
</reference>
<name>A0A5J5HPU1_9BACI</name>
<dbReference type="EMBL" id="VYKL01000023">
    <property type="protein sequence ID" value="KAA9022294.1"/>
    <property type="molecule type" value="Genomic_DNA"/>
</dbReference>
<dbReference type="SMART" id="SM00448">
    <property type="entry name" value="REC"/>
    <property type="match status" value="1"/>
</dbReference>
<dbReference type="GO" id="GO:0000160">
    <property type="term" value="P:phosphorelay signal transduction system"/>
    <property type="evidence" value="ECO:0007669"/>
    <property type="project" value="InterPro"/>
</dbReference>
<dbReference type="Pfam" id="PF08664">
    <property type="entry name" value="YcbB"/>
    <property type="match status" value="1"/>
</dbReference>
<dbReference type="Gene3D" id="3.40.50.2300">
    <property type="match status" value="1"/>
</dbReference>
<organism evidence="3 4">
    <name type="scientific">Niallia endozanthoxylica</name>
    <dbReference type="NCBI Taxonomy" id="2036016"/>
    <lineage>
        <taxon>Bacteria</taxon>
        <taxon>Bacillati</taxon>
        <taxon>Bacillota</taxon>
        <taxon>Bacilli</taxon>
        <taxon>Bacillales</taxon>
        <taxon>Bacillaceae</taxon>
        <taxon>Niallia</taxon>
    </lineage>
</organism>
<dbReference type="InterPro" id="IPR013972">
    <property type="entry name" value="YcbB"/>
</dbReference>
<dbReference type="RefSeq" id="WP_150440951.1">
    <property type="nucleotide sequence ID" value="NZ_VYKL01000023.1"/>
</dbReference>
<evidence type="ECO:0000313" key="4">
    <source>
        <dbReference type="Proteomes" id="UP000326671"/>
    </source>
</evidence>
<dbReference type="InterPro" id="IPR001789">
    <property type="entry name" value="Sig_transdc_resp-reg_receiver"/>
</dbReference>
<dbReference type="InterPro" id="IPR052048">
    <property type="entry name" value="ST_Response_Regulator"/>
</dbReference>
<dbReference type="PROSITE" id="PS50110">
    <property type="entry name" value="RESPONSE_REGULATORY"/>
    <property type="match status" value="1"/>
</dbReference>
<sequence length="307" mass="34367">MNYFIIDDDPAIRAMLTEIIEDEDLGTVVGEAEDGSFVDNGLLSIKEAGVVLIDLLMPIRDGIETVRALVDSFAGKFVMISQVEAKELIGEAYSLGVEYYITKPLNRLEIAGILKKVNERMLLEQSIRGIQESLSLFTSRPQSPFVPSFHTKNILEAGRSLISDLGMIGEGGSEDLLRILGFLQNEQQRLGSSFKFPSLKATFAGIAAEKLGIKATETEVQKEMKASEQRVRRALYQALIHIASLGLTDYANPKFEAYSSTFFDFLEVRKKMLELEDKSNKASNQSRINMKKFIQALYMEAVRLIEY</sequence>
<proteinExistence type="predicted"/>
<dbReference type="Proteomes" id="UP000326671">
    <property type="component" value="Unassembled WGS sequence"/>
</dbReference>
<dbReference type="SUPFAM" id="SSF52172">
    <property type="entry name" value="CheY-like"/>
    <property type="match status" value="1"/>
</dbReference>